<dbReference type="Proteomes" id="UP000250266">
    <property type="component" value="Unassembled WGS sequence"/>
</dbReference>
<dbReference type="AlphaFoldDB" id="A0A8E2DWJ7"/>
<gene>
    <name evidence="1" type="ORF">K432DRAFT_411192</name>
</gene>
<keyword evidence="2" id="KW-1185">Reference proteome</keyword>
<proteinExistence type="predicted"/>
<organism evidence="1 2">
    <name type="scientific">Lepidopterella palustris CBS 459.81</name>
    <dbReference type="NCBI Taxonomy" id="1314670"/>
    <lineage>
        <taxon>Eukaryota</taxon>
        <taxon>Fungi</taxon>
        <taxon>Dikarya</taxon>
        <taxon>Ascomycota</taxon>
        <taxon>Pezizomycotina</taxon>
        <taxon>Dothideomycetes</taxon>
        <taxon>Pleosporomycetidae</taxon>
        <taxon>Mytilinidiales</taxon>
        <taxon>Argynnaceae</taxon>
        <taxon>Lepidopterella</taxon>
    </lineage>
</organism>
<evidence type="ECO:0000313" key="1">
    <source>
        <dbReference type="EMBL" id="OCK72938.1"/>
    </source>
</evidence>
<reference evidence="1 2" key="1">
    <citation type="journal article" date="2016" name="Nat. Commun.">
        <title>Ectomycorrhizal ecology is imprinted in the genome of the dominant symbiotic fungus Cenococcum geophilum.</title>
        <authorList>
            <consortium name="DOE Joint Genome Institute"/>
            <person name="Peter M."/>
            <person name="Kohler A."/>
            <person name="Ohm R.A."/>
            <person name="Kuo A."/>
            <person name="Krutzmann J."/>
            <person name="Morin E."/>
            <person name="Arend M."/>
            <person name="Barry K.W."/>
            <person name="Binder M."/>
            <person name="Choi C."/>
            <person name="Clum A."/>
            <person name="Copeland A."/>
            <person name="Grisel N."/>
            <person name="Haridas S."/>
            <person name="Kipfer T."/>
            <person name="LaButti K."/>
            <person name="Lindquist E."/>
            <person name="Lipzen A."/>
            <person name="Maire R."/>
            <person name="Meier B."/>
            <person name="Mihaltcheva S."/>
            <person name="Molinier V."/>
            <person name="Murat C."/>
            <person name="Poggeler S."/>
            <person name="Quandt C.A."/>
            <person name="Sperisen C."/>
            <person name="Tritt A."/>
            <person name="Tisserant E."/>
            <person name="Crous P.W."/>
            <person name="Henrissat B."/>
            <person name="Nehls U."/>
            <person name="Egli S."/>
            <person name="Spatafora J.W."/>
            <person name="Grigoriev I.V."/>
            <person name="Martin F.M."/>
        </authorList>
    </citation>
    <scope>NUCLEOTIDE SEQUENCE [LARGE SCALE GENOMIC DNA]</scope>
    <source>
        <strain evidence="1 2">CBS 459.81</strain>
    </source>
</reference>
<sequence length="114" mass="13072">MLQKQQNLDRDVRVVLQKAGRAIKRANVTQAKQITIIQQQKAQLEALELQRPRKRVAVDPNTRFAQIESIRATVEESKRIKAERATKKPLWDAQKVAAANAALELQDMCTEWQL</sequence>
<accession>A0A8E2DWJ7</accession>
<protein>
    <submittedName>
        <fullName evidence="1">Uncharacterized protein</fullName>
    </submittedName>
</protein>
<name>A0A8E2DWJ7_9PEZI</name>
<dbReference type="OrthoDB" id="3935526at2759"/>
<dbReference type="EMBL" id="KV746144">
    <property type="protein sequence ID" value="OCK72938.1"/>
    <property type="molecule type" value="Genomic_DNA"/>
</dbReference>
<evidence type="ECO:0000313" key="2">
    <source>
        <dbReference type="Proteomes" id="UP000250266"/>
    </source>
</evidence>